<dbReference type="Ensembl" id="ENSACLT00000008387.2">
    <property type="protein sequence ID" value="ENSACLP00000008199.2"/>
    <property type="gene ID" value="ENSACLG00000005542.2"/>
</dbReference>
<organism evidence="6 7">
    <name type="scientific">Astatotilapia calliptera</name>
    <name type="common">Eastern happy</name>
    <name type="synonym">Chromis callipterus</name>
    <dbReference type="NCBI Taxonomy" id="8154"/>
    <lineage>
        <taxon>Eukaryota</taxon>
        <taxon>Metazoa</taxon>
        <taxon>Chordata</taxon>
        <taxon>Craniata</taxon>
        <taxon>Vertebrata</taxon>
        <taxon>Euteleostomi</taxon>
        <taxon>Actinopterygii</taxon>
        <taxon>Neopterygii</taxon>
        <taxon>Teleostei</taxon>
        <taxon>Neoteleostei</taxon>
        <taxon>Acanthomorphata</taxon>
        <taxon>Ovalentaria</taxon>
        <taxon>Cichlomorphae</taxon>
        <taxon>Cichliformes</taxon>
        <taxon>Cichlidae</taxon>
        <taxon>African cichlids</taxon>
        <taxon>Pseudocrenilabrinae</taxon>
        <taxon>Haplochromini</taxon>
        <taxon>Astatotilapia</taxon>
    </lineage>
</organism>
<dbReference type="GO" id="GO:0004623">
    <property type="term" value="F:phospholipase A2 activity"/>
    <property type="evidence" value="ECO:0007669"/>
    <property type="project" value="TreeGrafter"/>
</dbReference>
<reference evidence="6 7" key="1">
    <citation type="submission" date="2018-05" db="EMBL/GenBank/DDBJ databases">
        <authorList>
            <person name="Datahose"/>
        </authorList>
    </citation>
    <scope>NUCLEOTIDE SEQUENCE</scope>
</reference>
<evidence type="ECO:0000256" key="1">
    <source>
        <dbReference type="ARBA" id="ARBA00007824"/>
    </source>
</evidence>
<evidence type="ECO:0000313" key="7">
    <source>
        <dbReference type="Proteomes" id="UP000265100"/>
    </source>
</evidence>
<keyword evidence="3" id="KW-0378">Hydrolase</keyword>
<protein>
    <recommendedName>
        <fullName evidence="5">LRAT domain-containing protein</fullName>
    </recommendedName>
</protein>
<dbReference type="GO" id="GO:0005737">
    <property type="term" value="C:cytoplasm"/>
    <property type="evidence" value="ECO:0007669"/>
    <property type="project" value="TreeGrafter"/>
</dbReference>
<evidence type="ECO:0000259" key="5">
    <source>
        <dbReference type="PROSITE" id="PS51934"/>
    </source>
</evidence>
<dbReference type="GO" id="GO:0008970">
    <property type="term" value="F:phospholipase A1 activity"/>
    <property type="evidence" value="ECO:0007669"/>
    <property type="project" value="TreeGrafter"/>
</dbReference>
<keyword evidence="7" id="KW-1185">Reference proteome</keyword>
<reference evidence="6" key="4">
    <citation type="submission" date="2025-09" db="UniProtKB">
        <authorList>
            <consortium name="Ensembl"/>
        </authorList>
    </citation>
    <scope>IDENTIFICATION</scope>
</reference>
<dbReference type="Gene3D" id="3.90.1720.10">
    <property type="entry name" value="endopeptidase domain like (from Nostoc punctiforme)"/>
    <property type="match status" value="1"/>
</dbReference>
<dbReference type="GO" id="GO:0016410">
    <property type="term" value="F:N-acyltransferase activity"/>
    <property type="evidence" value="ECO:0007669"/>
    <property type="project" value="TreeGrafter"/>
</dbReference>
<dbReference type="PANTHER" id="PTHR13943:SF31">
    <property type="entry name" value="PHOSPHOLIPASE A AND ACYLTRANSFERASE 3"/>
    <property type="match status" value="1"/>
</dbReference>
<evidence type="ECO:0000256" key="2">
    <source>
        <dbReference type="ARBA" id="ARBA00022679"/>
    </source>
</evidence>
<proteinExistence type="inferred from homology"/>
<gene>
    <name evidence="6" type="primary">PTS</name>
</gene>
<dbReference type="Pfam" id="PF04970">
    <property type="entry name" value="LRAT"/>
    <property type="match status" value="1"/>
</dbReference>
<evidence type="ECO:0000256" key="3">
    <source>
        <dbReference type="ARBA" id="ARBA00022801"/>
    </source>
</evidence>
<dbReference type="Bgee" id="ENSACLG00000005542">
    <property type="expression patterns" value="Expressed in muscle tissue and 3 other cell types or tissues"/>
</dbReference>
<comment type="similarity">
    <text evidence="1">Belongs to the H-rev107 family.</text>
</comment>
<keyword evidence="2" id="KW-0808">Transferase</keyword>
<dbReference type="AlphaFoldDB" id="A0A3P8NTW7"/>
<dbReference type="GO" id="GO:0070292">
    <property type="term" value="P:N-acylphosphatidylethanolamine metabolic process"/>
    <property type="evidence" value="ECO:0007669"/>
    <property type="project" value="TreeGrafter"/>
</dbReference>
<dbReference type="InterPro" id="IPR007053">
    <property type="entry name" value="LRAT_dom"/>
</dbReference>
<dbReference type="PANTHER" id="PTHR13943">
    <property type="entry name" value="HRAS-LIKE SUPPRESSOR - RELATED"/>
    <property type="match status" value="1"/>
</dbReference>
<keyword evidence="4" id="KW-0443">Lipid metabolism</keyword>
<dbReference type="STRING" id="8154.ENSACLP00000008199"/>
<evidence type="ECO:0000313" key="6">
    <source>
        <dbReference type="Ensembl" id="ENSACLP00000008199.2"/>
    </source>
</evidence>
<reference evidence="7" key="2">
    <citation type="submission" date="2023-03" db="EMBL/GenBank/DDBJ databases">
        <authorList>
            <consortium name="Wellcome Sanger Institute Data Sharing"/>
        </authorList>
    </citation>
    <scope>NUCLEOTIDE SEQUENCE [LARGE SCALE GENOMIC DNA]</scope>
</reference>
<sequence length="212" mass="22978">MLSSSIHATPIAVKACLSINKGCTESPARFLCDTHSAHVGAVSGHRPCTCKIFESVFVCRLIVSPHSEPELGDLIEISRENYKHWAVYVGAGFVVHFVNHYGVSSGASVKAANGIVRKEKMWDVVGKDDWKINNSMDRQYKPRPANAIVEDAKALVGKELRYDLVSFNCEHFVTKLRYGVAESRQVEEAAVGVVVGAGAIALAACAAVAHRN</sequence>
<name>A0A3P8NTW7_ASTCA</name>
<feature type="domain" description="LRAT" evidence="5">
    <location>
        <begin position="74"/>
        <end position="185"/>
    </location>
</feature>
<reference evidence="6" key="3">
    <citation type="submission" date="2025-08" db="UniProtKB">
        <authorList>
            <consortium name="Ensembl"/>
        </authorList>
    </citation>
    <scope>IDENTIFICATION</scope>
</reference>
<dbReference type="GeneTree" id="ENSGT00940000162660"/>
<dbReference type="Proteomes" id="UP000265100">
    <property type="component" value="Chromosome 12"/>
</dbReference>
<accession>A0A3P8NTW7</accession>
<evidence type="ECO:0000256" key="4">
    <source>
        <dbReference type="ARBA" id="ARBA00023098"/>
    </source>
</evidence>
<dbReference type="PROSITE" id="PS51934">
    <property type="entry name" value="LRAT"/>
    <property type="match status" value="1"/>
</dbReference>
<dbReference type="InterPro" id="IPR051496">
    <property type="entry name" value="H-rev107_PLA/AT"/>
</dbReference>